<evidence type="ECO:0000256" key="8">
    <source>
        <dbReference type="ARBA" id="ARBA00022842"/>
    </source>
</evidence>
<evidence type="ECO:0000313" key="11">
    <source>
        <dbReference type="WBParaSite" id="SMTH1_51560.1"/>
    </source>
</evidence>
<evidence type="ECO:0000313" key="10">
    <source>
        <dbReference type="Proteomes" id="UP000050791"/>
    </source>
</evidence>
<keyword evidence="4" id="KW-0548">Nucleotidyltransferase</keyword>
<dbReference type="Proteomes" id="UP000050791">
    <property type="component" value="Unassembled WGS sequence"/>
</dbReference>
<keyword evidence="8" id="KW-0460">Magnesium</keyword>
<dbReference type="GO" id="GO:0046872">
    <property type="term" value="F:metal ion binding"/>
    <property type="evidence" value="ECO:0007669"/>
    <property type="project" value="UniProtKB-KW"/>
</dbReference>
<dbReference type="PANTHER" id="PTHR12153">
    <property type="entry name" value="SELENOPROTEIN O"/>
    <property type="match status" value="1"/>
</dbReference>
<proteinExistence type="inferred from homology"/>
<keyword evidence="6" id="KW-0547">Nucleotide-binding</keyword>
<dbReference type="AlphaFoldDB" id="A0AA85BEP3"/>
<evidence type="ECO:0000256" key="1">
    <source>
        <dbReference type="ARBA" id="ARBA00001946"/>
    </source>
</evidence>
<dbReference type="GO" id="GO:0005524">
    <property type="term" value="F:ATP binding"/>
    <property type="evidence" value="ECO:0007669"/>
    <property type="project" value="UniProtKB-KW"/>
</dbReference>
<evidence type="ECO:0000256" key="9">
    <source>
        <dbReference type="ARBA" id="ARBA00031547"/>
    </source>
</evidence>
<evidence type="ECO:0000256" key="6">
    <source>
        <dbReference type="ARBA" id="ARBA00022741"/>
    </source>
</evidence>
<organism evidence="10 11">
    <name type="scientific">Schistosoma mattheei</name>
    <dbReference type="NCBI Taxonomy" id="31246"/>
    <lineage>
        <taxon>Eukaryota</taxon>
        <taxon>Metazoa</taxon>
        <taxon>Spiralia</taxon>
        <taxon>Lophotrochozoa</taxon>
        <taxon>Platyhelminthes</taxon>
        <taxon>Trematoda</taxon>
        <taxon>Digenea</taxon>
        <taxon>Strigeidida</taxon>
        <taxon>Schistosomatoidea</taxon>
        <taxon>Schistosomatidae</taxon>
        <taxon>Schistosoma</taxon>
    </lineage>
</organism>
<dbReference type="WBParaSite" id="SMTH1_51560.1">
    <property type="protein sequence ID" value="SMTH1_51560.1"/>
    <property type="gene ID" value="SMTH1_51560"/>
</dbReference>
<accession>A0AA85BEP3</accession>
<comment type="cofactor">
    <cofactor evidence="1">
        <name>Mg(2+)</name>
        <dbReference type="ChEBI" id="CHEBI:18420"/>
    </cofactor>
</comment>
<comment type="similarity">
    <text evidence="2">Belongs to the SELO family.</text>
</comment>
<evidence type="ECO:0000256" key="5">
    <source>
        <dbReference type="ARBA" id="ARBA00022723"/>
    </source>
</evidence>
<name>A0AA85BEP3_9TREM</name>
<keyword evidence="7" id="KW-0067">ATP-binding</keyword>
<keyword evidence="5" id="KW-0479">Metal-binding</keyword>
<dbReference type="GO" id="GO:0016779">
    <property type="term" value="F:nucleotidyltransferase activity"/>
    <property type="evidence" value="ECO:0007669"/>
    <property type="project" value="UniProtKB-KW"/>
</dbReference>
<dbReference type="Pfam" id="PF02696">
    <property type="entry name" value="SelO"/>
    <property type="match status" value="1"/>
</dbReference>
<dbReference type="InterPro" id="IPR003846">
    <property type="entry name" value="SelO"/>
</dbReference>
<evidence type="ECO:0000256" key="7">
    <source>
        <dbReference type="ARBA" id="ARBA00022840"/>
    </source>
</evidence>
<protein>
    <recommendedName>
        <fullName evidence="9">Selenoprotein O</fullName>
    </recommendedName>
</protein>
<evidence type="ECO:0000256" key="2">
    <source>
        <dbReference type="ARBA" id="ARBA00009747"/>
    </source>
</evidence>
<dbReference type="PANTHER" id="PTHR12153:SF15">
    <property type="entry name" value="PROTEIN ADENYLYLTRANSFERASE SELO, MITOCHONDRIAL"/>
    <property type="match status" value="1"/>
</dbReference>
<evidence type="ECO:0000256" key="3">
    <source>
        <dbReference type="ARBA" id="ARBA00022679"/>
    </source>
</evidence>
<evidence type="ECO:0000256" key="4">
    <source>
        <dbReference type="ARBA" id="ARBA00022695"/>
    </source>
</evidence>
<keyword evidence="3" id="KW-0808">Transferase</keyword>
<sequence length="319" mass="36275">MYYLGIPTTRAASIITSDTLVERDMFYTGDNITEKASITSRVAKTFIRFGSFEISKSPDPITGRFGPSVGNLTIVSQLTNYVIQQFYPHIWSGYSNDIINCYVEFFKEVVKRTANLVALWQTVGFCHGVLNTDNMSIIGLTIDYGPFGFIDQFTWDHISNTSDPNGRYSYAQQPSVCAWNLARLAECLIQALIDQQKCSSDKTTNKECIFVDNLTKKFTNVLDTTYMSCFKSVYLERMRKKLGLLYAKDEIDTELIQNLFNTMEMTGADFTNTFLALEDTLSQVVYQNNADLLKPDLIVQECCSLSQLQETFEPINMEF</sequence>
<reference evidence="11" key="1">
    <citation type="submission" date="2023-11" db="UniProtKB">
        <authorList>
            <consortium name="WormBaseParasite"/>
        </authorList>
    </citation>
    <scope>IDENTIFICATION</scope>
</reference>